<keyword evidence="8" id="KW-0539">Nucleus</keyword>
<dbReference type="Pfam" id="PF00096">
    <property type="entry name" value="zf-C2H2"/>
    <property type="match status" value="4"/>
</dbReference>
<reference evidence="12 13" key="1">
    <citation type="submission" date="2024-05" db="EMBL/GenBank/DDBJ databases">
        <title>A high-quality chromosomal-level genome assembly of Topmouth culter (Culter alburnus).</title>
        <authorList>
            <person name="Zhao H."/>
        </authorList>
    </citation>
    <scope>NUCLEOTIDE SEQUENCE [LARGE SCALE GENOMIC DNA]</scope>
    <source>
        <strain evidence="12">CATC2023</strain>
        <tissue evidence="12">Muscle</tissue>
    </source>
</reference>
<evidence type="ECO:0000256" key="8">
    <source>
        <dbReference type="ARBA" id="ARBA00023242"/>
    </source>
</evidence>
<dbReference type="InterPro" id="IPR036236">
    <property type="entry name" value="Znf_C2H2_sf"/>
</dbReference>
<evidence type="ECO:0000256" key="6">
    <source>
        <dbReference type="ARBA" id="ARBA00022833"/>
    </source>
</evidence>
<dbReference type="Gene3D" id="3.30.160.60">
    <property type="entry name" value="Classic Zinc Finger"/>
    <property type="match status" value="4"/>
</dbReference>
<evidence type="ECO:0000256" key="9">
    <source>
        <dbReference type="PROSITE-ProRule" id="PRU00042"/>
    </source>
</evidence>
<gene>
    <name evidence="12" type="ORF">ABG768_019881</name>
</gene>
<keyword evidence="13" id="KW-1185">Reference proteome</keyword>
<dbReference type="PROSITE" id="PS50157">
    <property type="entry name" value="ZINC_FINGER_C2H2_2"/>
    <property type="match status" value="4"/>
</dbReference>
<feature type="domain" description="C2H2-type" evidence="11">
    <location>
        <begin position="393"/>
        <end position="420"/>
    </location>
</feature>
<evidence type="ECO:0000256" key="5">
    <source>
        <dbReference type="ARBA" id="ARBA00022771"/>
    </source>
</evidence>
<evidence type="ECO:0000313" key="13">
    <source>
        <dbReference type="Proteomes" id="UP001479290"/>
    </source>
</evidence>
<keyword evidence="7" id="KW-0238">DNA-binding</keyword>
<keyword evidence="4" id="KW-0677">Repeat</keyword>
<dbReference type="GO" id="GO:0000981">
    <property type="term" value="F:DNA-binding transcription factor activity, RNA polymerase II-specific"/>
    <property type="evidence" value="ECO:0007669"/>
    <property type="project" value="TreeGrafter"/>
</dbReference>
<accession>A0AAW2AYH4</accession>
<protein>
    <recommendedName>
        <fullName evidence="11">C2H2-type domain-containing protein</fullName>
    </recommendedName>
</protein>
<dbReference type="InterPro" id="IPR013087">
    <property type="entry name" value="Znf_C2H2_type"/>
</dbReference>
<dbReference type="FunFam" id="3.30.160.60:FF:000100">
    <property type="entry name" value="Zinc finger 45-like"/>
    <property type="match status" value="1"/>
</dbReference>
<keyword evidence="5 9" id="KW-0863">Zinc-finger</keyword>
<evidence type="ECO:0000256" key="10">
    <source>
        <dbReference type="SAM" id="MobiDB-lite"/>
    </source>
</evidence>
<evidence type="ECO:0000256" key="7">
    <source>
        <dbReference type="ARBA" id="ARBA00023125"/>
    </source>
</evidence>
<feature type="domain" description="C2H2-type" evidence="11">
    <location>
        <begin position="365"/>
        <end position="392"/>
    </location>
</feature>
<name>A0AAW2AYH4_CULAL</name>
<comment type="similarity">
    <text evidence="2">Belongs to the krueppel C2H2-type zinc-finger protein family.</text>
</comment>
<evidence type="ECO:0000313" key="12">
    <source>
        <dbReference type="EMBL" id="KAK9978113.1"/>
    </source>
</evidence>
<sequence length="438" mass="50153">MSKSLSFRLQLSSIMEITTKTAIDEICKIVDSDFAFLRQELSRVMSENTVLKDKMLCLGSERQDEGARITKEARAGSKTLRSICVQTEDGPQPSIKGIFGKEWCSSLWDRRNESREQAIDVDLYTVTPYKHEEKDLSNRVLIKEESFEVDTYPSYTGKTPPVSRRLSSAYETSADHFVSGEFSEISEIQNTSSDSSDKHSTKSTTDDTVDRLIAPIDDPLDFDGHCVLNQFSVEHNNQFPSEAQDDGEAQETCADAATTTEHCEKRFRVQKLPNNFSCYDSGRVFIRQNAARNRLRKHRFSKLKPNEKFRCEVCGRCFHSNTNLTVHYLVHTGERPYKCSFCGKGFSQKGNLQTHERIHRGERPFSCATCGRSFTQKVCLRNHERIHRGERPFTCITCGKGFTQKVTLQQHLSVHDRTAKPVRKKPRRSYSDINYSFM</sequence>
<feature type="region of interest" description="Disordered" evidence="10">
    <location>
        <begin position="187"/>
        <end position="206"/>
    </location>
</feature>
<evidence type="ECO:0000256" key="4">
    <source>
        <dbReference type="ARBA" id="ARBA00022737"/>
    </source>
</evidence>
<dbReference type="PANTHER" id="PTHR23235:SF142">
    <property type="entry name" value="ZINC FINGER PROTEIN 384"/>
    <property type="match status" value="1"/>
</dbReference>
<evidence type="ECO:0000256" key="3">
    <source>
        <dbReference type="ARBA" id="ARBA00022723"/>
    </source>
</evidence>
<feature type="domain" description="C2H2-type" evidence="11">
    <location>
        <begin position="337"/>
        <end position="364"/>
    </location>
</feature>
<dbReference type="PROSITE" id="PS00028">
    <property type="entry name" value="ZINC_FINGER_C2H2_1"/>
    <property type="match status" value="4"/>
</dbReference>
<comment type="subcellular location">
    <subcellularLocation>
        <location evidence="1">Nucleus</location>
    </subcellularLocation>
</comment>
<dbReference type="FunFam" id="3.30.160.60:FF:001954">
    <property type="entry name" value="Zinc finger protein 787"/>
    <property type="match status" value="1"/>
</dbReference>
<dbReference type="AlphaFoldDB" id="A0AAW2AYH4"/>
<proteinExistence type="inferred from homology"/>
<feature type="domain" description="C2H2-type" evidence="11">
    <location>
        <begin position="309"/>
        <end position="336"/>
    </location>
</feature>
<dbReference type="EMBL" id="JAWDJR010000003">
    <property type="protein sequence ID" value="KAK9978113.1"/>
    <property type="molecule type" value="Genomic_DNA"/>
</dbReference>
<evidence type="ECO:0000256" key="2">
    <source>
        <dbReference type="ARBA" id="ARBA00006991"/>
    </source>
</evidence>
<dbReference type="Proteomes" id="UP001479290">
    <property type="component" value="Unassembled WGS sequence"/>
</dbReference>
<dbReference type="SUPFAM" id="SSF57667">
    <property type="entry name" value="beta-beta-alpha zinc fingers"/>
    <property type="match status" value="2"/>
</dbReference>
<comment type="caution">
    <text evidence="12">The sequence shown here is derived from an EMBL/GenBank/DDBJ whole genome shotgun (WGS) entry which is preliminary data.</text>
</comment>
<dbReference type="PANTHER" id="PTHR23235">
    <property type="entry name" value="KRUEPPEL-LIKE TRANSCRIPTION FACTOR"/>
    <property type="match status" value="1"/>
</dbReference>
<feature type="compositionally biased region" description="Basic and acidic residues" evidence="10">
    <location>
        <begin position="195"/>
        <end position="206"/>
    </location>
</feature>
<keyword evidence="6" id="KW-0862">Zinc</keyword>
<dbReference type="GO" id="GO:0000978">
    <property type="term" value="F:RNA polymerase II cis-regulatory region sequence-specific DNA binding"/>
    <property type="evidence" value="ECO:0007669"/>
    <property type="project" value="TreeGrafter"/>
</dbReference>
<evidence type="ECO:0000259" key="11">
    <source>
        <dbReference type="PROSITE" id="PS50157"/>
    </source>
</evidence>
<dbReference type="FunFam" id="3.30.160.60:FF:001892">
    <property type="entry name" value="Zinc finger protein 786"/>
    <property type="match status" value="1"/>
</dbReference>
<dbReference type="SMART" id="SM00355">
    <property type="entry name" value="ZnF_C2H2"/>
    <property type="match status" value="4"/>
</dbReference>
<dbReference type="GO" id="GO:0008270">
    <property type="term" value="F:zinc ion binding"/>
    <property type="evidence" value="ECO:0007669"/>
    <property type="project" value="UniProtKB-KW"/>
</dbReference>
<dbReference type="GO" id="GO:0005634">
    <property type="term" value="C:nucleus"/>
    <property type="evidence" value="ECO:0007669"/>
    <property type="project" value="UniProtKB-SubCell"/>
</dbReference>
<organism evidence="12 13">
    <name type="scientific">Culter alburnus</name>
    <name type="common">Topmouth culter</name>
    <dbReference type="NCBI Taxonomy" id="194366"/>
    <lineage>
        <taxon>Eukaryota</taxon>
        <taxon>Metazoa</taxon>
        <taxon>Chordata</taxon>
        <taxon>Craniata</taxon>
        <taxon>Vertebrata</taxon>
        <taxon>Euteleostomi</taxon>
        <taxon>Actinopterygii</taxon>
        <taxon>Neopterygii</taxon>
        <taxon>Teleostei</taxon>
        <taxon>Ostariophysi</taxon>
        <taxon>Cypriniformes</taxon>
        <taxon>Xenocyprididae</taxon>
        <taxon>Xenocypridinae</taxon>
        <taxon>Culter</taxon>
    </lineage>
</organism>
<evidence type="ECO:0000256" key="1">
    <source>
        <dbReference type="ARBA" id="ARBA00004123"/>
    </source>
</evidence>
<keyword evidence="3" id="KW-0479">Metal-binding</keyword>